<evidence type="ECO:0000313" key="2">
    <source>
        <dbReference type="Proteomes" id="UP000070186"/>
    </source>
</evidence>
<proteinExistence type="predicted"/>
<protein>
    <recommendedName>
        <fullName evidence="3">GlcG protein</fullName>
    </recommendedName>
</protein>
<dbReference type="Gene3D" id="3.30.450.150">
    <property type="entry name" value="Haem-degrading domain"/>
    <property type="match status" value="1"/>
</dbReference>
<evidence type="ECO:0000313" key="1">
    <source>
        <dbReference type="EMBL" id="KXB32598.1"/>
    </source>
</evidence>
<comment type="caution">
    <text evidence="1">The sequence shown here is derived from an EMBL/GenBank/DDBJ whole genome shotgun (WGS) entry which is preliminary data.</text>
</comment>
<gene>
    <name evidence="1" type="ORF">AT959_01445</name>
</gene>
<dbReference type="PANTHER" id="PTHR34309:SF1">
    <property type="entry name" value="PROTEIN GLCG"/>
    <property type="match status" value="1"/>
</dbReference>
<dbReference type="EMBL" id="LODL01000005">
    <property type="protein sequence ID" value="KXB32598.1"/>
    <property type="molecule type" value="Genomic_DNA"/>
</dbReference>
<dbReference type="InterPro" id="IPR038084">
    <property type="entry name" value="PduO/GlcC-like_sf"/>
</dbReference>
<dbReference type="AlphaFoldDB" id="A0A133XNT3"/>
<dbReference type="InterPro" id="IPR052517">
    <property type="entry name" value="GlcG_carb_metab_protein"/>
</dbReference>
<reference evidence="1 2" key="1">
    <citation type="submission" date="2015-12" db="EMBL/GenBank/DDBJ databases">
        <title>Nitrous oxide reduction kinetics distinguish bacteria harboring typical versus atypical NosZ.</title>
        <authorList>
            <person name="Yoon S."/>
            <person name="Nissen S."/>
            <person name="Park D."/>
            <person name="Sanford R.A."/>
            <person name="Loeffler F.E."/>
        </authorList>
    </citation>
    <scope>NUCLEOTIDE SEQUENCE [LARGE SCALE GENOMIC DNA]</scope>
    <source>
        <strain evidence="1 2">ATCC BAA-841</strain>
    </source>
</reference>
<sequence length="119" mass="12223">MAAATAEAKNNGWNVVIVVADDAGYPLTIDRLDNAQRPSVDISIGKARTAALFRRPSGALEEAINKGRPALLSVDGQVFLQGGVPIIVNGDVIGAVGVSGVRADQDEQVAMAGAKAVSR</sequence>
<dbReference type="PANTHER" id="PTHR34309">
    <property type="entry name" value="SLR1406 PROTEIN"/>
    <property type="match status" value="1"/>
</dbReference>
<dbReference type="InterPro" id="IPR005624">
    <property type="entry name" value="PduO/GlcC-like"/>
</dbReference>
<organism evidence="1 2">
    <name type="scientific">Dechloromonas denitrificans</name>
    <dbReference type="NCBI Taxonomy" id="281362"/>
    <lineage>
        <taxon>Bacteria</taxon>
        <taxon>Pseudomonadati</taxon>
        <taxon>Pseudomonadota</taxon>
        <taxon>Betaproteobacteria</taxon>
        <taxon>Rhodocyclales</taxon>
        <taxon>Azonexaceae</taxon>
        <taxon>Dechloromonas</taxon>
    </lineage>
</organism>
<dbReference type="Proteomes" id="UP000070186">
    <property type="component" value="Unassembled WGS sequence"/>
</dbReference>
<keyword evidence="2" id="KW-1185">Reference proteome</keyword>
<dbReference type="SUPFAM" id="SSF143744">
    <property type="entry name" value="GlcG-like"/>
    <property type="match status" value="1"/>
</dbReference>
<dbReference type="Pfam" id="PF03928">
    <property type="entry name" value="HbpS-like"/>
    <property type="match status" value="1"/>
</dbReference>
<dbReference type="STRING" id="281362.AT959_01445"/>
<accession>A0A133XNT3</accession>
<evidence type="ECO:0008006" key="3">
    <source>
        <dbReference type="Google" id="ProtNLM"/>
    </source>
</evidence>
<name>A0A133XNT3_9RHOO</name>